<sequence length="335" mass="36084">MRVSLILLLIAALCLPGKFVATAHAETVPIFRLDAGKPAGGKVIMTLSVENVNNVYGYEARLSFDPDKLELLGAKSNLDGFSVSPIIKKNEIIIAHTKIGSVPGDSGNITIGTLTFKLKKHGQATVKWESMKVVTDKLLSTTITVGKSVSTSKSFIDLTGHWAKADIELLASEGIIEGMDDDHFVPDMMVTRAQFAAMLVRALNLKASEVQSPFTDVPSASWYAGVVSSAYSSGIIKGVTDSRFAPEQDITREEMTVMLIRAGRYMSEGTFNDKGSVDSIPFVDASSISEWAIRDVEIAVREGIINGRTANTFGPQSLATRAEAAVVMKRLLSKP</sequence>
<dbReference type="CDD" id="cd08547">
    <property type="entry name" value="Type_II_cohesin"/>
    <property type="match status" value="1"/>
</dbReference>
<dbReference type="Proteomes" id="UP001519287">
    <property type="component" value="Unassembled WGS sequence"/>
</dbReference>
<keyword evidence="1" id="KW-0732">Signal</keyword>
<dbReference type="InterPro" id="IPR051465">
    <property type="entry name" value="Cell_Envelope_Struct_Comp"/>
</dbReference>
<dbReference type="SUPFAM" id="SSF49384">
    <property type="entry name" value="Carbohydrate-binding domain"/>
    <property type="match status" value="1"/>
</dbReference>
<dbReference type="PROSITE" id="PS51272">
    <property type="entry name" value="SLH"/>
    <property type="match status" value="3"/>
</dbReference>
<accession>A0ABS4JB60</accession>
<feature type="signal peptide" evidence="1">
    <location>
        <begin position="1"/>
        <end position="25"/>
    </location>
</feature>
<reference evidence="3 4" key="1">
    <citation type="submission" date="2021-03" db="EMBL/GenBank/DDBJ databases">
        <title>Genomic Encyclopedia of Type Strains, Phase IV (KMG-IV): sequencing the most valuable type-strain genomes for metagenomic binning, comparative biology and taxonomic classification.</title>
        <authorList>
            <person name="Goeker M."/>
        </authorList>
    </citation>
    <scope>NUCLEOTIDE SEQUENCE [LARGE SCALE GENOMIC DNA]</scope>
    <source>
        <strain evidence="3 4">DSM 26048</strain>
    </source>
</reference>
<feature type="chain" id="PRO_5046738857" description="SLH domain-containing protein" evidence="1">
    <location>
        <begin position="26"/>
        <end position="335"/>
    </location>
</feature>
<dbReference type="RefSeq" id="WP_209980084.1">
    <property type="nucleotide sequence ID" value="NZ_JAGGLB010000071.1"/>
</dbReference>
<dbReference type="PANTHER" id="PTHR43308">
    <property type="entry name" value="OUTER MEMBRANE PROTEIN ALPHA-RELATED"/>
    <property type="match status" value="1"/>
</dbReference>
<feature type="domain" description="SLH" evidence="2">
    <location>
        <begin position="214"/>
        <end position="273"/>
    </location>
</feature>
<dbReference type="InterPro" id="IPR008965">
    <property type="entry name" value="CBM2/CBM3_carb-bd_dom_sf"/>
</dbReference>
<evidence type="ECO:0000313" key="4">
    <source>
        <dbReference type="Proteomes" id="UP001519287"/>
    </source>
</evidence>
<dbReference type="InterPro" id="IPR001119">
    <property type="entry name" value="SLH_dom"/>
</dbReference>
<comment type="caution">
    <text evidence="3">The sequence shown here is derived from an EMBL/GenBank/DDBJ whole genome shotgun (WGS) entry which is preliminary data.</text>
</comment>
<feature type="domain" description="SLH" evidence="2">
    <location>
        <begin position="279"/>
        <end position="335"/>
    </location>
</feature>
<protein>
    <recommendedName>
        <fullName evidence="2">SLH domain-containing protein</fullName>
    </recommendedName>
</protein>
<evidence type="ECO:0000256" key="1">
    <source>
        <dbReference type="SAM" id="SignalP"/>
    </source>
</evidence>
<dbReference type="InterPro" id="IPR002102">
    <property type="entry name" value="Cohesin_dom"/>
</dbReference>
<dbReference type="EMBL" id="JAGGLB010000071">
    <property type="protein sequence ID" value="MBP1997089.1"/>
    <property type="molecule type" value="Genomic_DNA"/>
</dbReference>
<dbReference type="Pfam" id="PF00395">
    <property type="entry name" value="SLH"/>
    <property type="match status" value="3"/>
</dbReference>
<evidence type="ECO:0000313" key="3">
    <source>
        <dbReference type="EMBL" id="MBP1997089.1"/>
    </source>
</evidence>
<proteinExistence type="predicted"/>
<dbReference type="Pfam" id="PF00963">
    <property type="entry name" value="Cohesin"/>
    <property type="match status" value="1"/>
</dbReference>
<name>A0ABS4JB60_9BACL</name>
<evidence type="ECO:0000259" key="2">
    <source>
        <dbReference type="PROSITE" id="PS51272"/>
    </source>
</evidence>
<gene>
    <name evidence="3" type="ORF">J2Z66_008767</name>
</gene>
<organism evidence="3 4">
    <name type="scientific">Paenibacillus eucommiae</name>
    <dbReference type="NCBI Taxonomy" id="1355755"/>
    <lineage>
        <taxon>Bacteria</taxon>
        <taxon>Bacillati</taxon>
        <taxon>Bacillota</taxon>
        <taxon>Bacilli</taxon>
        <taxon>Bacillales</taxon>
        <taxon>Paenibacillaceae</taxon>
        <taxon>Paenibacillus</taxon>
    </lineage>
</organism>
<dbReference type="Gene3D" id="2.60.40.680">
    <property type="match status" value="1"/>
</dbReference>
<keyword evidence="4" id="KW-1185">Reference proteome</keyword>
<feature type="domain" description="SLH" evidence="2">
    <location>
        <begin position="150"/>
        <end position="213"/>
    </location>
</feature>
<dbReference type="PANTHER" id="PTHR43308:SF5">
    <property type="entry name" value="S-LAYER PROTEIN _ PEPTIDOGLYCAN ENDO-BETA-N-ACETYLGLUCOSAMINIDASE"/>
    <property type="match status" value="1"/>
</dbReference>